<dbReference type="Proteomes" id="UP001275315">
    <property type="component" value="Unassembled WGS sequence"/>
</dbReference>
<organism evidence="1 2">
    <name type="scientific">Paracerasibacillus soli</name>
    <dbReference type="NCBI Taxonomy" id="480284"/>
    <lineage>
        <taxon>Bacteria</taxon>
        <taxon>Bacillati</taxon>
        <taxon>Bacillota</taxon>
        <taxon>Bacilli</taxon>
        <taxon>Bacillales</taxon>
        <taxon>Bacillaceae</taxon>
        <taxon>Paracerasibacillus</taxon>
    </lineage>
</organism>
<keyword evidence="2" id="KW-1185">Reference proteome</keyword>
<comment type="caution">
    <text evidence="1">The sequence shown here is derived from an EMBL/GenBank/DDBJ whole genome shotgun (WGS) entry which is preliminary data.</text>
</comment>
<sequence length="68" mass="8204">MINQKLNTSMFDIFEQQIEERLNRQFYYLYDRIRIRFYDLFKDTFNPTTVTASGRKGKSSYNIACLSC</sequence>
<dbReference type="RefSeq" id="WP_320378994.1">
    <property type="nucleotide sequence ID" value="NZ_JAWDIQ010000001.1"/>
</dbReference>
<protein>
    <submittedName>
        <fullName evidence="1">Uncharacterized protein</fullName>
    </submittedName>
</protein>
<accession>A0ABU5CPG7</accession>
<proteinExistence type="predicted"/>
<evidence type="ECO:0000313" key="2">
    <source>
        <dbReference type="Proteomes" id="UP001275315"/>
    </source>
</evidence>
<reference evidence="1 2" key="1">
    <citation type="submission" date="2023-10" db="EMBL/GenBank/DDBJ databases">
        <title>Virgibacillus soli CC-YMP-6 genome.</title>
        <authorList>
            <person name="Miliotis G."/>
            <person name="Sengupta P."/>
            <person name="Hameed A."/>
            <person name="Chuvochina M."/>
            <person name="Mcdonagh F."/>
            <person name="Simpson A.C."/>
            <person name="Singh N.K."/>
            <person name="Rekha P.D."/>
            <person name="Raman K."/>
            <person name="Hugenholtz P."/>
            <person name="Venkateswaran K."/>
        </authorList>
    </citation>
    <scope>NUCLEOTIDE SEQUENCE [LARGE SCALE GENOMIC DNA]</scope>
    <source>
        <strain evidence="1 2">CC-YMP-6</strain>
    </source>
</reference>
<evidence type="ECO:0000313" key="1">
    <source>
        <dbReference type="EMBL" id="MDY0408246.1"/>
    </source>
</evidence>
<name>A0ABU5CPG7_9BACI</name>
<gene>
    <name evidence="1" type="ORF">RWD45_06315</name>
</gene>
<dbReference type="EMBL" id="JAWDIQ010000001">
    <property type="protein sequence ID" value="MDY0408246.1"/>
    <property type="molecule type" value="Genomic_DNA"/>
</dbReference>